<gene>
    <name evidence="2" type="ORF">AAH991_25535</name>
</gene>
<dbReference type="RefSeq" id="WP_346228435.1">
    <property type="nucleotide sequence ID" value="NZ_JBDJAW010000023.1"/>
</dbReference>
<feature type="domain" description="Luciferase-like" evidence="1">
    <location>
        <begin position="9"/>
        <end position="60"/>
    </location>
</feature>
<evidence type="ECO:0000259" key="1">
    <source>
        <dbReference type="Pfam" id="PF00296"/>
    </source>
</evidence>
<protein>
    <submittedName>
        <fullName evidence="2">LLM class flavin-dependent oxidoreductase</fullName>
    </submittedName>
</protein>
<name>A0ABV0AT95_9ACTN</name>
<dbReference type="SUPFAM" id="SSF51679">
    <property type="entry name" value="Bacterial luciferase-like"/>
    <property type="match status" value="1"/>
</dbReference>
<reference evidence="2 3" key="1">
    <citation type="submission" date="2024-05" db="EMBL/GenBank/DDBJ databases">
        <title>Microbispora sp.ZYX-F-249.</title>
        <authorList>
            <person name="Xie H."/>
        </authorList>
    </citation>
    <scope>NUCLEOTIDE SEQUENCE [LARGE SCALE GENOMIC DNA]</scope>
    <source>
        <strain evidence="2 3">ZYX-F-249</strain>
    </source>
</reference>
<keyword evidence="3" id="KW-1185">Reference proteome</keyword>
<accession>A0ABV0AT95</accession>
<sequence length="87" mass="9394">MPAMRDEWSHAERLGLGRGWLYDHLNLNGDGPWHEAYTALAAVAAATSRIGISELGVTTLAVLWPRGDRAGARLAVLEQAAAACLRR</sequence>
<dbReference type="Proteomes" id="UP001447516">
    <property type="component" value="Unassembled WGS sequence"/>
</dbReference>
<organism evidence="2 3">
    <name type="scientific">Microbispora maris</name>
    <dbReference type="NCBI Taxonomy" id="3144104"/>
    <lineage>
        <taxon>Bacteria</taxon>
        <taxon>Bacillati</taxon>
        <taxon>Actinomycetota</taxon>
        <taxon>Actinomycetes</taxon>
        <taxon>Streptosporangiales</taxon>
        <taxon>Streptosporangiaceae</taxon>
        <taxon>Microbispora</taxon>
    </lineage>
</organism>
<dbReference type="Gene3D" id="3.20.20.30">
    <property type="entry name" value="Luciferase-like domain"/>
    <property type="match status" value="1"/>
</dbReference>
<dbReference type="Pfam" id="PF00296">
    <property type="entry name" value="Bac_luciferase"/>
    <property type="match status" value="1"/>
</dbReference>
<proteinExistence type="predicted"/>
<evidence type="ECO:0000313" key="3">
    <source>
        <dbReference type="Proteomes" id="UP001447516"/>
    </source>
</evidence>
<dbReference type="InterPro" id="IPR011251">
    <property type="entry name" value="Luciferase-like_dom"/>
</dbReference>
<dbReference type="InterPro" id="IPR036661">
    <property type="entry name" value="Luciferase-like_sf"/>
</dbReference>
<evidence type="ECO:0000313" key="2">
    <source>
        <dbReference type="EMBL" id="MEN3538499.1"/>
    </source>
</evidence>
<comment type="caution">
    <text evidence="2">The sequence shown here is derived from an EMBL/GenBank/DDBJ whole genome shotgun (WGS) entry which is preliminary data.</text>
</comment>
<dbReference type="EMBL" id="JBDJAW010000023">
    <property type="protein sequence ID" value="MEN3538499.1"/>
    <property type="molecule type" value="Genomic_DNA"/>
</dbReference>